<dbReference type="PANTHER" id="PTHR12196:SF2">
    <property type="entry name" value="DIPHTHINE--AMMONIA LIGASE"/>
    <property type="match status" value="1"/>
</dbReference>
<dbReference type="EMBL" id="ML978712">
    <property type="protein sequence ID" value="KAF2090503.1"/>
    <property type="molecule type" value="Genomic_DNA"/>
</dbReference>
<dbReference type="GO" id="GO:0016787">
    <property type="term" value="F:hydrolase activity"/>
    <property type="evidence" value="ECO:0007669"/>
    <property type="project" value="UniProtKB-KW"/>
</dbReference>
<comment type="catalytic activity">
    <reaction evidence="5">
        <text>diphthine-[translation elongation factor 2] + NH4(+) + ATP = diphthamide-[translation elongation factor 2] + AMP + diphosphate + H(+)</text>
        <dbReference type="Rhea" id="RHEA:19753"/>
        <dbReference type="Rhea" id="RHEA-COMP:10172"/>
        <dbReference type="Rhea" id="RHEA-COMP:10174"/>
        <dbReference type="ChEBI" id="CHEBI:15378"/>
        <dbReference type="ChEBI" id="CHEBI:16692"/>
        <dbReference type="ChEBI" id="CHEBI:28938"/>
        <dbReference type="ChEBI" id="CHEBI:30616"/>
        <dbReference type="ChEBI" id="CHEBI:33019"/>
        <dbReference type="ChEBI" id="CHEBI:82696"/>
        <dbReference type="ChEBI" id="CHEBI:456215"/>
        <dbReference type="EC" id="6.3.1.14"/>
    </reaction>
</comment>
<feature type="domain" description="Diphthamide synthase" evidence="6">
    <location>
        <begin position="64"/>
        <end position="260"/>
    </location>
</feature>
<dbReference type="SUPFAM" id="SSF52402">
    <property type="entry name" value="Adenine nucleotide alpha hydrolases-like"/>
    <property type="match status" value="1"/>
</dbReference>
<evidence type="ECO:0000256" key="3">
    <source>
        <dbReference type="ARBA" id="ARBA00029814"/>
    </source>
</evidence>
<dbReference type="Proteomes" id="UP000799776">
    <property type="component" value="Unassembled WGS sequence"/>
</dbReference>
<dbReference type="EC" id="6.3.1.14" evidence="1"/>
<dbReference type="InterPro" id="IPR014729">
    <property type="entry name" value="Rossmann-like_a/b/a_fold"/>
</dbReference>
<dbReference type="CDD" id="cd06155">
    <property type="entry name" value="eu_AANH_C_1"/>
    <property type="match status" value="1"/>
</dbReference>
<sequence>SSLKVIALISGGKDSLFSILHCRANGHEVVALGNLHPAAAVNGGNADTTTDADADADAEGEDLDSYMYQTVGHTVIPLYASALNLPLYRQPILGSAVNTDREYAVDAASAAPDETESLFLLLLRIKQEHPAANAVSTGAILSTYQRTRVESVALRLGLTPLSYLWQYPYLPPYTESSLLHDMAAVGQDSRIIKVASGGLDEGFLWENVADQKTVRRLRKAAGRFGGEGAVLGEGGEFETLAVDGPGALWKRRIEVDVGERVMGEGGSAVQRFKGARAVDKEEGDDGVESLRRPDLLDDEFSELLQVLRDGQNHPSVFPDEFSSGPGIQSIETQTLSTSTTLTILNLTAPDLPTASAQLSSILTCLQTTHNIDPSTIVHTTLLLRSMADFTTLNPIYGAFFTSPNPPARVTIACGSSLPANIHVMLSATVDLGPRDQRRGLHVQSRSYWAPANIGPYSQAITVPAPSFNTDEDDDNAIIHIAGQIPLEPATMDLILPQHPALSKLSAPVPDAFALQTVLALQHLWRIGRAMSVSSWGYGMAFIDSPSSDEVETERDGDGNGDAAAHRAATAIAAWNGIHDLLLRRLKPDGGEDADDDDDEQDNDVDVWHLKYGGAAYGAAPLAPEQDTRPLLPAAYETGRVPPVFVAQVDELPRGAGIEWVGMGVKGG</sequence>
<evidence type="ECO:0000256" key="2">
    <source>
        <dbReference type="ARBA" id="ARBA00018426"/>
    </source>
</evidence>
<feature type="non-terminal residue" evidence="7">
    <location>
        <position position="1"/>
    </location>
</feature>
<evidence type="ECO:0000313" key="7">
    <source>
        <dbReference type="EMBL" id="KAF2090503.1"/>
    </source>
</evidence>
<dbReference type="Pfam" id="PF01902">
    <property type="entry name" value="Diphthami_syn_2"/>
    <property type="match status" value="1"/>
</dbReference>
<dbReference type="NCBIfam" id="TIGR00290">
    <property type="entry name" value="MJ0570_dom"/>
    <property type="match status" value="1"/>
</dbReference>
<protein>
    <recommendedName>
        <fullName evidence="2">Diphthine--ammonia ligase</fullName>
        <ecNumber evidence="1">6.3.1.14</ecNumber>
    </recommendedName>
    <alternativeName>
        <fullName evidence="3">Diphthamide synthase</fullName>
    </alternativeName>
    <alternativeName>
        <fullName evidence="4">Diphthamide synthetase</fullName>
    </alternativeName>
</protein>
<dbReference type="Gene3D" id="3.90.1490.10">
    <property type="entry name" value="putative n-type atp pyrophosphatase, domain 2"/>
    <property type="match status" value="1"/>
</dbReference>
<dbReference type="PANTHER" id="PTHR12196">
    <property type="entry name" value="DOMAIN OF UNKNOWN FUNCTION 71 DUF71 -CONTAINING PROTEIN"/>
    <property type="match status" value="1"/>
</dbReference>
<proteinExistence type="predicted"/>
<accession>A0A9P4HZV9</accession>
<evidence type="ECO:0000256" key="5">
    <source>
        <dbReference type="ARBA" id="ARBA00048108"/>
    </source>
</evidence>
<feature type="non-terminal residue" evidence="7">
    <location>
        <position position="667"/>
    </location>
</feature>
<dbReference type="SUPFAM" id="SSF55298">
    <property type="entry name" value="YjgF-like"/>
    <property type="match status" value="2"/>
</dbReference>
<dbReference type="InterPro" id="IPR002761">
    <property type="entry name" value="Diphthami_syn_dom"/>
</dbReference>
<gene>
    <name evidence="7" type="ORF">K490DRAFT_4008</name>
</gene>
<dbReference type="Gene3D" id="3.40.50.620">
    <property type="entry name" value="HUPs"/>
    <property type="match status" value="1"/>
</dbReference>
<evidence type="ECO:0000313" key="8">
    <source>
        <dbReference type="Proteomes" id="UP000799776"/>
    </source>
</evidence>
<keyword evidence="8" id="KW-1185">Reference proteome</keyword>
<evidence type="ECO:0000256" key="1">
    <source>
        <dbReference type="ARBA" id="ARBA00012089"/>
    </source>
</evidence>
<comment type="caution">
    <text evidence="7">The sequence shown here is derived from an EMBL/GenBank/DDBJ whole genome shotgun (WGS) entry which is preliminary data.</text>
</comment>
<organism evidence="7 8">
    <name type="scientific">Saccharata proteae CBS 121410</name>
    <dbReference type="NCBI Taxonomy" id="1314787"/>
    <lineage>
        <taxon>Eukaryota</taxon>
        <taxon>Fungi</taxon>
        <taxon>Dikarya</taxon>
        <taxon>Ascomycota</taxon>
        <taxon>Pezizomycotina</taxon>
        <taxon>Dothideomycetes</taxon>
        <taxon>Dothideomycetes incertae sedis</taxon>
        <taxon>Botryosphaeriales</taxon>
        <taxon>Saccharataceae</taxon>
        <taxon>Saccharata</taxon>
    </lineage>
</organism>
<dbReference type="CDD" id="cd06156">
    <property type="entry name" value="eu_AANH_C_2"/>
    <property type="match status" value="1"/>
</dbReference>
<reference evidence="7" key="1">
    <citation type="journal article" date="2020" name="Stud. Mycol.">
        <title>101 Dothideomycetes genomes: a test case for predicting lifestyles and emergence of pathogens.</title>
        <authorList>
            <person name="Haridas S."/>
            <person name="Albert R."/>
            <person name="Binder M."/>
            <person name="Bloem J."/>
            <person name="Labutti K."/>
            <person name="Salamov A."/>
            <person name="Andreopoulos B."/>
            <person name="Baker S."/>
            <person name="Barry K."/>
            <person name="Bills G."/>
            <person name="Bluhm B."/>
            <person name="Cannon C."/>
            <person name="Castanera R."/>
            <person name="Culley D."/>
            <person name="Daum C."/>
            <person name="Ezra D."/>
            <person name="Gonzalez J."/>
            <person name="Henrissat B."/>
            <person name="Kuo A."/>
            <person name="Liang C."/>
            <person name="Lipzen A."/>
            <person name="Lutzoni F."/>
            <person name="Magnuson J."/>
            <person name="Mondo S."/>
            <person name="Nolan M."/>
            <person name="Ohm R."/>
            <person name="Pangilinan J."/>
            <person name="Park H.-J."/>
            <person name="Ramirez L."/>
            <person name="Alfaro M."/>
            <person name="Sun H."/>
            <person name="Tritt A."/>
            <person name="Yoshinaga Y."/>
            <person name="Zwiers L.-H."/>
            <person name="Turgeon B."/>
            <person name="Goodwin S."/>
            <person name="Spatafora J."/>
            <person name="Crous P."/>
            <person name="Grigoriev I."/>
        </authorList>
    </citation>
    <scope>NUCLEOTIDE SEQUENCE</scope>
    <source>
        <strain evidence="7">CBS 121410</strain>
    </source>
</reference>
<dbReference type="Pfam" id="PF01042">
    <property type="entry name" value="Ribonuc_L-PSP"/>
    <property type="match status" value="1"/>
</dbReference>
<name>A0A9P4HZV9_9PEZI</name>
<dbReference type="AlphaFoldDB" id="A0A9P4HZV9"/>
<evidence type="ECO:0000256" key="4">
    <source>
        <dbReference type="ARBA" id="ARBA00031552"/>
    </source>
</evidence>
<dbReference type="Gene3D" id="3.30.1330.40">
    <property type="entry name" value="RutC-like"/>
    <property type="match status" value="2"/>
</dbReference>
<dbReference type="InterPro" id="IPR030662">
    <property type="entry name" value="DPH6/MJ0570"/>
</dbReference>
<dbReference type="InterPro" id="IPR006175">
    <property type="entry name" value="YjgF/YER057c/UK114"/>
</dbReference>
<dbReference type="GO" id="GO:0017178">
    <property type="term" value="F:diphthine-ammonia ligase activity"/>
    <property type="evidence" value="ECO:0007669"/>
    <property type="project" value="UniProtKB-EC"/>
</dbReference>
<dbReference type="GO" id="GO:0017183">
    <property type="term" value="P:protein histidyl modification to diphthamide"/>
    <property type="evidence" value="ECO:0007669"/>
    <property type="project" value="TreeGrafter"/>
</dbReference>
<dbReference type="InterPro" id="IPR035959">
    <property type="entry name" value="RutC-like_sf"/>
</dbReference>
<keyword evidence="7" id="KW-0378">Hydrolase</keyword>
<dbReference type="FunFam" id="3.40.50.620:FF:000145">
    <property type="entry name" value="ATP-binding domain containing protein"/>
    <property type="match status" value="1"/>
</dbReference>
<evidence type="ECO:0000259" key="6">
    <source>
        <dbReference type="Pfam" id="PF01902"/>
    </source>
</evidence>
<dbReference type="OrthoDB" id="686384at2759"/>
<dbReference type="CDD" id="cd01994">
    <property type="entry name" value="AANH_PF0828-like"/>
    <property type="match status" value="1"/>
</dbReference>